<dbReference type="RefSeq" id="WP_269036029.1">
    <property type="nucleotide sequence ID" value="NZ_CP114040.1"/>
</dbReference>
<feature type="region of interest" description="Disordered" evidence="1">
    <location>
        <begin position="28"/>
        <end position="59"/>
    </location>
</feature>
<dbReference type="Proteomes" id="UP001164459">
    <property type="component" value="Chromosome"/>
</dbReference>
<proteinExistence type="predicted"/>
<evidence type="ECO:0000313" key="3">
    <source>
        <dbReference type="Proteomes" id="UP001164459"/>
    </source>
</evidence>
<evidence type="ECO:0000313" key="2">
    <source>
        <dbReference type="EMBL" id="WAS93685.1"/>
    </source>
</evidence>
<gene>
    <name evidence="2" type="ORF">O0S08_46730</name>
</gene>
<protein>
    <submittedName>
        <fullName evidence="2">Uncharacterized protein</fullName>
    </submittedName>
</protein>
<feature type="compositionally biased region" description="Polar residues" evidence="1">
    <location>
        <begin position="48"/>
        <end position="59"/>
    </location>
</feature>
<sequence length="322" mass="32892">MRRPLVLALAFAGCGPGILDPILTAGSASSGPGDTTALETGPPAEASASISSTSGPATDGTSFITSASTVTSYDDCTFVCPPTTTGDDSVFIMPADPPAQCDVWAQDCPAGEKCAAAGPPPLTTGSIACAAIVPGPDQLGEPCQVLVEGHLGPDTCDLGLYCHSVDPATQQGTCRPLCTGHSDDPACPSGQVCLNTALPMCFAACDPLVHDCAGDDTCIWIDPQFGCFPAGNQPKNGLFEACEYLDQCEDGLICVDPAGAGECDLEGVGCCLPFCDLDFPDTCPGVGQVCQPFHQGKPPAGLEHLGLCSLPSRRAEDLRMTF</sequence>
<accession>A0ABY7H3L8</accession>
<dbReference type="EMBL" id="CP114040">
    <property type="protein sequence ID" value="WAS93685.1"/>
    <property type="molecule type" value="Genomic_DNA"/>
</dbReference>
<organism evidence="2 3">
    <name type="scientific">Nannocystis punicea</name>
    <dbReference type="NCBI Taxonomy" id="2995304"/>
    <lineage>
        <taxon>Bacteria</taxon>
        <taxon>Pseudomonadati</taxon>
        <taxon>Myxococcota</taxon>
        <taxon>Polyangia</taxon>
        <taxon>Nannocystales</taxon>
        <taxon>Nannocystaceae</taxon>
        <taxon>Nannocystis</taxon>
    </lineage>
</organism>
<keyword evidence="3" id="KW-1185">Reference proteome</keyword>
<evidence type="ECO:0000256" key="1">
    <source>
        <dbReference type="SAM" id="MobiDB-lite"/>
    </source>
</evidence>
<name>A0ABY7H3L8_9BACT</name>
<reference evidence="2" key="1">
    <citation type="submission" date="2022-11" db="EMBL/GenBank/DDBJ databases">
        <title>Minimal conservation of predation-associated metabolite biosynthetic gene clusters underscores biosynthetic potential of Myxococcota including descriptions for ten novel species: Archangium lansinium sp. nov., Myxococcus landrumus sp. nov., Nannocystis bai.</title>
        <authorList>
            <person name="Ahearne A."/>
            <person name="Stevens C."/>
            <person name="Dowd S."/>
        </authorList>
    </citation>
    <scope>NUCLEOTIDE SEQUENCE</scope>
    <source>
        <strain evidence="2">Fl3</strain>
    </source>
</reference>